<proteinExistence type="predicted"/>
<name>A0A6C0DGK7_9ZZZZ</name>
<dbReference type="AlphaFoldDB" id="A0A6C0DGK7"/>
<accession>A0A6C0DGK7</accession>
<sequence length="126" mass="14672">MSMLSAFSNQIVKFFEELSEVIPEEKDIKMATEAIKGAKKINPRLILDLFYEHIYIDLNDAINGRDQPFIVEYGRKKIATQFNEIMPAITIFDRHWTTLSVSTQDAIWKYLKVLCILCEKVKAEKK</sequence>
<protein>
    <submittedName>
        <fullName evidence="1">Uncharacterized protein</fullName>
    </submittedName>
</protein>
<dbReference type="EMBL" id="MN739613">
    <property type="protein sequence ID" value="QHT15643.1"/>
    <property type="molecule type" value="Genomic_DNA"/>
</dbReference>
<evidence type="ECO:0000313" key="1">
    <source>
        <dbReference type="EMBL" id="QHT15643.1"/>
    </source>
</evidence>
<organism evidence="1">
    <name type="scientific">viral metagenome</name>
    <dbReference type="NCBI Taxonomy" id="1070528"/>
    <lineage>
        <taxon>unclassified sequences</taxon>
        <taxon>metagenomes</taxon>
        <taxon>organismal metagenomes</taxon>
    </lineage>
</organism>
<reference evidence="1" key="1">
    <citation type="journal article" date="2020" name="Nature">
        <title>Giant virus diversity and host interactions through global metagenomics.</title>
        <authorList>
            <person name="Schulz F."/>
            <person name="Roux S."/>
            <person name="Paez-Espino D."/>
            <person name="Jungbluth S."/>
            <person name="Walsh D.A."/>
            <person name="Denef V.J."/>
            <person name="McMahon K.D."/>
            <person name="Konstantinidis K.T."/>
            <person name="Eloe-Fadrosh E.A."/>
            <person name="Kyrpides N.C."/>
            <person name="Woyke T."/>
        </authorList>
    </citation>
    <scope>NUCLEOTIDE SEQUENCE</scope>
    <source>
        <strain evidence="1">GVMAG-M-3300023174-176</strain>
    </source>
</reference>